<dbReference type="RefSeq" id="WP_344326067.1">
    <property type="nucleotide sequence ID" value="NZ_BAAAPY010000003.1"/>
</dbReference>
<accession>A0ABN2VWE9</accession>
<evidence type="ECO:0000313" key="3">
    <source>
        <dbReference type="Proteomes" id="UP001501480"/>
    </source>
</evidence>
<name>A0ABN2VWE9_9ACTN</name>
<feature type="transmembrane region" description="Helical" evidence="1">
    <location>
        <begin position="98"/>
        <end position="118"/>
    </location>
</feature>
<feature type="transmembrane region" description="Helical" evidence="1">
    <location>
        <begin position="16"/>
        <end position="36"/>
    </location>
</feature>
<reference evidence="2 3" key="1">
    <citation type="journal article" date="2019" name="Int. J. Syst. Evol. Microbiol.">
        <title>The Global Catalogue of Microorganisms (GCM) 10K type strain sequencing project: providing services to taxonomists for standard genome sequencing and annotation.</title>
        <authorList>
            <consortium name="The Broad Institute Genomics Platform"/>
            <consortium name="The Broad Institute Genome Sequencing Center for Infectious Disease"/>
            <person name="Wu L."/>
            <person name="Ma J."/>
        </authorList>
    </citation>
    <scope>NUCLEOTIDE SEQUENCE [LARGE SCALE GENOMIC DNA]</scope>
    <source>
        <strain evidence="2 3">JCM 15749</strain>
    </source>
</reference>
<sequence length="171" mass="17856">MSPDPQPAPADPARTFRILVLALVGAVPVITVAVALVLPAEGTSPDPLTVGVCVAVVLGAALAARLIGFRVPTLPAGSDARNDDAVRRESLNRFQSSTMLRFAVTEAGFIIVLAWTFVADEGPWPLLVVALPAAVLILLNCWPSRANVDRVATALEADGARSGLRETFGHA</sequence>
<keyword evidence="3" id="KW-1185">Reference proteome</keyword>
<keyword evidence="1" id="KW-0472">Membrane</keyword>
<dbReference type="Proteomes" id="UP001501480">
    <property type="component" value="Unassembled WGS sequence"/>
</dbReference>
<gene>
    <name evidence="2" type="ORF">GCM10009821_12750</name>
</gene>
<evidence type="ECO:0000313" key="2">
    <source>
        <dbReference type="EMBL" id="GAA2075178.1"/>
    </source>
</evidence>
<keyword evidence="1" id="KW-0812">Transmembrane</keyword>
<proteinExistence type="predicted"/>
<feature type="transmembrane region" description="Helical" evidence="1">
    <location>
        <begin position="48"/>
        <end position="68"/>
    </location>
</feature>
<comment type="caution">
    <text evidence="2">The sequence shown here is derived from an EMBL/GenBank/DDBJ whole genome shotgun (WGS) entry which is preliminary data.</text>
</comment>
<evidence type="ECO:0000256" key="1">
    <source>
        <dbReference type="SAM" id="Phobius"/>
    </source>
</evidence>
<keyword evidence="1" id="KW-1133">Transmembrane helix</keyword>
<dbReference type="EMBL" id="BAAAPY010000003">
    <property type="protein sequence ID" value="GAA2075178.1"/>
    <property type="molecule type" value="Genomic_DNA"/>
</dbReference>
<organism evidence="2 3">
    <name type="scientific">Aeromicrobium halocynthiae</name>
    <dbReference type="NCBI Taxonomy" id="560557"/>
    <lineage>
        <taxon>Bacteria</taxon>
        <taxon>Bacillati</taxon>
        <taxon>Actinomycetota</taxon>
        <taxon>Actinomycetes</taxon>
        <taxon>Propionibacteriales</taxon>
        <taxon>Nocardioidaceae</taxon>
        <taxon>Aeromicrobium</taxon>
    </lineage>
</organism>
<feature type="transmembrane region" description="Helical" evidence="1">
    <location>
        <begin position="124"/>
        <end position="142"/>
    </location>
</feature>
<protein>
    <submittedName>
        <fullName evidence="2">Uncharacterized protein</fullName>
    </submittedName>
</protein>